<evidence type="ECO:0000256" key="1">
    <source>
        <dbReference type="SAM" id="MobiDB-lite"/>
    </source>
</evidence>
<gene>
    <name evidence="2" type="ORF">GP2143_01047</name>
</gene>
<evidence type="ECO:0000313" key="2">
    <source>
        <dbReference type="EMBL" id="EAW30682.1"/>
    </source>
</evidence>
<name>A0YF87_9GAMM</name>
<proteinExistence type="predicted"/>
<comment type="caution">
    <text evidence="2">The sequence shown here is derived from an EMBL/GenBank/DDBJ whole genome shotgun (WGS) entry which is preliminary data.</text>
</comment>
<sequence>MSRSGGSEGSPEGHQPWSNGFVLLPGSINKSILKETLATAMKPAIGTNN</sequence>
<organism evidence="2 3">
    <name type="scientific">marine gamma proteobacterium HTCC2143</name>
    <dbReference type="NCBI Taxonomy" id="247633"/>
    <lineage>
        <taxon>Bacteria</taxon>
        <taxon>Pseudomonadati</taxon>
        <taxon>Pseudomonadota</taxon>
        <taxon>Gammaproteobacteria</taxon>
        <taxon>Cellvibrionales</taxon>
        <taxon>Spongiibacteraceae</taxon>
        <taxon>BD1-7 clade</taxon>
    </lineage>
</organism>
<feature type="region of interest" description="Disordered" evidence="1">
    <location>
        <begin position="1"/>
        <end position="20"/>
    </location>
</feature>
<dbReference type="Proteomes" id="UP000004931">
    <property type="component" value="Unassembled WGS sequence"/>
</dbReference>
<feature type="compositionally biased region" description="Low complexity" evidence="1">
    <location>
        <begin position="1"/>
        <end position="13"/>
    </location>
</feature>
<reference evidence="2 3" key="1">
    <citation type="journal article" date="2010" name="J. Bacteriol.">
        <title>Genome sequence of the oligotrophic marine Gammaproteobacterium HTCC2143, isolated from the Oregon Coast.</title>
        <authorList>
            <person name="Oh H.M."/>
            <person name="Kang I."/>
            <person name="Ferriera S."/>
            <person name="Giovannoni S.J."/>
            <person name="Cho J.C."/>
        </authorList>
    </citation>
    <scope>NUCLEOTIDE SEQUENCE [LARGE SCALE GENOMIC DNA]</scope>
    <source>
        <strain evidence="2 3">HTCC2143</strain>
    </source>
</reference>
<keyword evidence="3" id="KW-1185">Reference proteome</keyword>
<evidence type="ECO:0000313" key="3">
    <source>
        <dbReference type="Proteomes" id="UP000004931"/>
    </source>
</evidence>
<dbReference type="AlphaFoldDB" id="A0YF87"/>
<dbReference type="EMBL" id="AAVT01000007">
    <property type="protein sequence ID" value="EAW30682.1"/>
    <property type="molecule type" value="Genomic_DNA"/>
</dbReference>
<protein>
    <submittedName>
        <fullName evidence="2">Uncharacterized protein</fullName>
    </submittedName>
</protein>
<dbReference type="STRING" id="247633.GP2143_01047"/>
<accession>A0YF87</accession>